<comment type="similarity">
    <text evidence="2 12">Belongs to the cutinase family.</text>
</comment>
<dbReference type="GO" id="GO:0050525">
    <property type="term" value="F:cutinase activity"/>
    <property type="evidence" value="ECO:0007669"/>
    <property type="project" value="UniProtKB-UniRule"/>
</dbReference>
<feature type="disulfide bond" evidence="11">
    <location>
        <begin position="184"/>
        <end position="197"/>
    </location>
</feature>
<evidence type="ECO:0000256" key="8">
    <source>
        <dbReference type="ARBA" id="ARBA00023157"/>
    </source>
</evidence>
<feature type="active site" evidence="10">
    <location>
        <position position="194"/>
    </location>
</feature>
<gene>
    <name evidence="14" type="ORF">EJ08DRAFT_675530</name>
</gene>
<keyword evidence="4 12" id="KW-0719">Serine esterase</keyword>
<comment type="caution">
    <text evidence="14">The sequence shown here is derived from an EMBL/GenBank/DDBJ whole genome shotgun (WGS) entry which is preliminary data.</text>
</comment>
<keyword evidence="7 12" id="KW-0378">Hydrolase</keyword>
<dbReference type="GO" id="GO:0016052">
    <property type="term" value="P:carbohydrate catabolic process"/>
    <property type="evidence" value="ECO:0007669"/>
    <property type="project" value="TreeGrafter"/>
</dbReference>
<evidence type="ECO:0000256" key="6">
    <source>
        <dbReference type="ARBA" id="ARBA00022729"/>
    </source>
</evidence>
<dbReference type="InterPro" id="IPR000675">
    <property type="entry name" value="Cutinase/axe"/>
</dbReference>
<dbReference type="Pfam" id="PF01083">
    <property type="entry name" value="Cutinase"/>
    <property type="match status" value="1"/>
</dbReference>
<evidence type="ECO:0000256" key="10">
    <source>
        <dbReference type="PIRSR" id="PIRSR611150-1"/>
    </source>
</evidence>
<dbReference type="SMART" id="SM01110">
    <property type="entry name" value="Cutinase"/>
    <property type="match status" value="1"/>
</dbReference>
<evidence type="ECO:0000256" key="13">
    <source>
        <dbReference type="SAM" id="SignalP"/>
    </source>
</evidence>
<evidence type="ECO:0000256" key="11">
    <source>
        <dbReference type="PIRSR" id="PIRSR611150-2"/>
    </source>
</evidence>
<evidence type="ECO:0000313" key="14">
    <source>
        <dbReference type="EMBL" id="KAF2435117.1"/>
    </source>
</evidence>
<dbReference type="PRINTS" id="PR00129">
    <property type="entry name" value="CUTINASE"/>
</dbReference>
<sequence length="232" mass="23854">MKLLIIAGLAVAVTAWPQDPKAKGSGGSGGSPRIVSTELIDGTCKPITFIWARASTEAGNMGGSVGPIVCEGLKKDYPDKVACQGVGQPYTAGLLDNVGALGTTQAAVGEATKMFTTAHSKCPATKIVFGGYSQGTAVIMNAVKGLSADVRKQVVAGVFYGYTKNAQLKGMIPGYPKEDLLVFCMETSPGKYEDGVCGGQLNVNAGHMAYRSRGDGPKGVTFLKGKLDAAGV</sequence>
<dbReference type="Proteomes" id="UP000800235">
    <property type="component" value="Unassembled WGS sequence"/>
</dbReference>
<comment type="function">
    <text evidence="12">Catalyzes the hydrolysis of complex carboxylic polyesters found in the cell wall of plants. Degrades cutin, a macromolecule that forms the structure of the plant cuticle.</text>
</comment>
<proteinExistence type="inferred from homology"/>
<keyword evidence="5 12" id="KW-0964">Secreted</keyword>
<feature type="chain" id="PRO_5040146166" description="Cutinase" evidence="13">
    <location>
        <begin position="16"/>
        <end position="232"/>
    </location>
</feature>
<keyword evidence="6 13" id="KW-0732">Signal</keyword>
<evidence type="ECO:0000256" key="3">
    <source>
        <dbReference type="ARBA" id="ARBA00013095"/>
    </source>
</evidence>
<dbReference type="InterPro" id="IPR029058">
    <property type="entry name" value="AB_hydrolase_fold"/>
</dbReference>
<dbReference type="InterPro" id="IPR011150">
    <property type="entry name" value="Cutinase_monf"/>
</dbReference>
<evidence type="ECO:0000256" key="1">
    <source>
        <dbReference type="ARBA" id="ARBA00004613"/>
    </source>
</evidence>
<dbReference type="PANTHER" id="PTHR48250">
    <property type="entry name" value="CUTINASE 2-RELATED"/>
    <property type="match status" value="1"/>
</dbReference>
<dbReference type="SUPFAM" id="SSF53474">
    <property type="entry name" value="alpha/beta-Hydrolases"/>
    <property type="match status" value="1"/>
</dbReference>
<dbReference type="EC" id="3.1.1.74" evidence="3 12"/>
<evidence type="ECO:0000256" key="9">
    <source>
        <dbReference type="ARBA" id="ARBA00034045"/>
    </source>
</evidence>
<organism evidence="14 15">
    <name type="scientific">Tothia fuscella</name>
    <dbReference type="NCBI Taxonomy" id="1048955"/>
    <lineage>
        <taxon>Eukaryota</taxon>
        <taxon>Fungi</taxon>
        <taxon>Dikarya</taxon>
        <taxon>Ascomycota</taxon>
        <taxon>Pezizomycotina</taxon>
        <taxon>Dothideomycetes</taxon>
        <taxon>Pleosporomycetidae</taxon>
        <taxon>Venturiales</taxon>
        <taxon>Cylindrosympodiaceae</taxon>
        <taxon>Tothia</taxon>
    </lineage>
</organism>
<evidence type="ECO:0000256" key="7">
    <source>
        <dbReference type="ARBA" id="ARBA00022801"/>
    </source>
</evidence>
<dbReference type="AlphaFoldDB" id="A0A9P4P0P1"/>
<dbReference type="PANTHER" id="PTHR48250:SF3">
    <property type="entry name" value="CUTINASE 1-RELATED"/>
    <property type="match status" value="1"/>
</dbReference>
<evidence type="ECO:0000256" key="5">
    <source>
        <dbReference type="ARBA" id="ARBA00022525"/>
    </source>
</evidence>
<evidence type="ECO:0000256" key="12">
    <source>
        <dbReference type="RuleBase" id="RU361263"/>
    </source>
</evidence>
<comment type="subcellular location">
    <subcellularLocation>
        <location evidence="1 12">Secreted</location>
    </subcellularLocation>
</comment>
<dbReference type="OrthoDB" id="3225429at2759"/>
<feature type="active site" description="Nucleophile" evidence="10">
    <location>
        <position position="133"/>
    </location>
</feature>
<dbReference type="PROSITE" id="PS00155">
    <property type="entry name" value="CUTINASE_1"/>
    <property type="match status" value="1"/>
</dbReference>
<dbReference type="InterPro" id="IPR043580">
    <property type="entry name" value="CUTINASE_1"/>
</dbReference>
<feature type="disulfide bond" evidence="11">
    <location>
        <begin position="44"/>
        <end position="122"/>
    </location>
</feature>
<name>A0A9P4P0P1_9PEZI</name>
<evidence type="ECO:0000313" key="15">
    <source>
        <dbReference type="Proteomes" id="UP000800235"/>
    </source>
</evidence>
<dbReference type="Gene3D" id="3.40.50.1820">
    <property type="entry name" value="alpha/beta hydrolase"/>
    <property type="match status" value="1"/>
</dbReference>
<keyword evidence="8 11" id="KW-1015">Disulfide bond</keyword>
<comment type="catalytic activity">
    <reaction evidence="9 12">
        <text>cutin + H2O = cutin monomers.</text>
        <dbReference type="EC" id="3.1.1.74"/>
    </reaction>
</comment>
<evidence type="ECO:0000256" key="2">
    <source>
        <dbReference type="ARBA" id="ARBA00007534"/>
    </source>
</evidence>
<feature type="signal peptide" evidence="13">
    <location>
        <begin position="1"/>
        <end position="15"/>
    </location>
</feature>
<reference evidence="14" key="1">
    <citation type="journal article" date="2020" name="Stud. Mycol.">
        <title>101 Dothideomycetes genomes: a test case for predicting lifestyles and emergence of pathogens.</title>
        <authorList>
            <person name="Haridas S."/>
            <person name="Albert R."/>
            <person name="Binder M."/>
            <person name="Bloem J."/>
            <person name="Labutti K."/>
            <person name="Salamov A."/>
            <person name="Andreopoulos B."/>
            <person name="Baker S."/>
            <person name="Barry K."/>
            <person name="Bills G."/>
            <person name="Bluhm B."/>
            <person name="Cannon C."/>
            <person name="Castanera R."/>
            <person name="Culley D."/>
            <person name="Daum C."/>
            <person name="Ezra D."/>
            <person name="Gonzalez J."/>
            <person name="Henrissat B."/>
            <person name="Kuo A."/>
            <person name="Liang C."/>
            <person name="Lipzen A."/>
            <person name="Lutzoni F."/>
            <person name="Magnuson J."/>
            <person name="Mondo S."/>
            <person name="Nolan M."/>
            <person name="Ohm R."/>
            <person name="Pangilinan J."/>
            <person name="Park H.-J."/>
            <person name="Ramirez L."/>
            <person name="Alfaro M."/>
            <person name="Sun H."/>
            <person name="Tritt A."/>
            <person name="Yoshinaga Y."/>
            <person name="Zwiers L.-H."/>
            <person name="Turgeon B."/>
            <person name="Goodwin S."/>
            <person name="Spatafora J."/>
            <person name="Crous P."/>
            <person name="Grigoriev I."/>
        </authorList>
    </citation>
    <scope>NUCLEOTIDE SEQUENCE</scope>
    <source>
        <strain evidence="14">CBS 130266</strain>
    </source>
</reference>
<keyword evidence="15" id="KW-1185">Reference proteome</keyword>
<dbReference type="GO" id="GO:0005576">
    <property type="term" value="C:extracellular region"/>
    <property type="evidence" value="ECO:0007669"/>
    <property type="project" value="UniProtKB-SubCell"/>
</dbReference>
<dbReference type="EMBL" id="MU007014">
    <property type="protein sequence ID" value="KAF2435117.1"/>
    <property type="molecule type" value="Genomic_DNA"/>
</dbReference>
<protein>
    <recommendedName>
        <fullName evidence="3 12">Cutinase</fullName>
        <ecNumber evidence="3 12">3.1.1.74</ecNumber>
    </recommendedName>
</protein>
<accession>A0A9P4P0P1</accession>
<evidence type="ECO:0000256" key="4">
    <source>
        <dbReference type="ARBA" id="ARBA00022487"/>
    </source>
</evidence>
<feature type="active site" description="Proton donor/acceptor" evidence="10">
    <location>
        <position position="207"/>
    </location>
</feature>